<organism evidence="4 5">
    <name type="scientific">Lederbergia lenta</name>
    <name type="common">Bacillus lentus</name>
    <dbReference type="NCBI Taxonomy" id="1467"/>
    <lineage>
        <taxon>Bacteria</taxon>
        <taxon>Bacillati</taxon>
        <taxon>Bacillota</taxon>
        <taxon>Bacilli</taxon>
        <taxon>Bacillales</taxon>
        <taxon>Bacillaceae</taxon>
        <taxon>Lederbergia</taxon>
    </lineage>
</organism>
<feature type="domain" description="Nitroreductase" evidence="3">
    <location>
        <begin position="7"/>
        <end position="60"/>
    </location>
</feature>
<dbReference type="Proteomes" id="UP000249134">
    <property type="component" value="Chromosome 1"/>
</dbReference>
<dbReference type="InterPro" id="IPR029479">
    <property type="entry name" value="Nitroreductase"/>
</dbReference>
<evidence type="ECO:0000256" key="1">
    <source>
        <dbReference type="ARBA" id="ARBA00007118"/>
    </source>
</evidence>
<reference evidence="4 5" key="1">
    <citation type="submission" date="2018-06" db="EMBL/GenBank/DDBJ databases">
        <authorList>
            <consortium name="Pathogen Informatics"/>
            <person name="Doyle S."/>
        </authorList>
    </citation>
    <scope>NUCLEOTIDE SEQUENCE [LARGE SCALE GENOMIC DNA]</scope>
    <source>
        <strain evidence="4 5">NCTC4824</strain>
    </source>
</reference>
<keyword evidence="5" id="KW-1185">Reference proteome</keyword>
<comment type="similarity">
    <text evidence="1">Belongs to the nitroreductase family.</text>
</comment>
<dbReference type="RefSeq" id="WP_066145759.1">
    <property type="nucleotide sequence ID" value="NZ_CBCSGM010000009.1"/>
</dbReference>
<evidence type="ECO:0000313" key="4">
    <source>
        <dbReference type="EMBL" id="SQI63490.1"/>
    </source>
</evidence>
<dbReference type="EMBL" id="LS483476">
    <property type="protein sequence ID" value="SQI63490.1"/>
    <property type="molecule type" value="Genomic_DNA"/>
</dbReference>
<keyword evidence="2" id="KW-0560">Oxidoreductase</keyword>
<dbReference type="KEGG" id="blen:NCTC4824_04137"/>
<dbReference type="Gene3D" id="3.40.109.10">
    <property type="entry name" value="NADH Oxidase"/>
    <property type="match status" value="1"/>
</dbReference>
<name>A0A2X4X0L4_LEDLE</name>
<protein>
    <submittedName>
        <fullName evidence="4">Nitroreductase</fullName>
    </submittedName>
</protein>
<evidence type="ECO:0000256" key="2">
    <source>
        <dbReference type="ARBA" id="ARBA00023002"/>
    </source>
</evidence>
<dbReference type="Pfam" id="PF00881">
    <property type="entry name" value="Nitroreductase"/>
    <property type="match status" value="1"/>
</dbReference>
<proteinExistence type="inferred from homology"/>
<dbReference type="SUPFAM" id="SSF55469">
    <property type="entry name" value="FMN-dependent nitroreductase-like"/>
    <property type="match status" value="1"/>
</dbReference>
<evidence type="ECO:0000313" key="5">
    <source>
        <dbReference type="Proteomes" id="UP000249134"/>
    </source>
</evidence>
<dbReference type="AlphaFoldDB" id="A0A2X4X0L4"/>
<dbReference type="PANTHER" id="PTHR43673:SF10">
    <property type="entry name" value="NADH DEHYDROGENASE_NAD(P)H NITROREDUCTASE XCC3605-RELATED"/>
    <property type="match status" value="1"/>
</dbReference>
<dbReference type="PANTHER" id="PTHR43673">
    <property type="entry name" value="NAD(P)H NITROREDUCTASE YDGI-RELATED"/>
    <property type="match status" value="1"/>
</dbReference>
<dbReference type="InterPro" id="IPR000415">
    <property type="entry name" value="Nitroreductase-like"/>
</dbReference>
<dbReference type="STRING" id="1348624.GCA_001591545_03716"/>
<sequence>MSVLDIIQSRREITSFLEKKIPKEVLKQIAEAAYYAPSGNNLLSREFIMIENREMLDHLEKTTPFMKWMSTAQAAIVVTGRPNTSKYWLQDASIATAFIWLAASDLNIGVGFGAVYHAEDEEESSVRETHVRKALNIPADRRIVAILGLGFPAENPKKKKMLNRQDTVFYETFSVDH</sequence>
<dbReference type="GO" id="GO:0016491">
    <property type="term" value="F:oxidoreductase activity"/>
    <property type="evidence" value="ECO:0007669"/>
    <property type="project" value="UniProtKB-KW"/>
</dbReference>
<gene>
    <name evidence="4" type="ORF">NCTC4824_04137</name>
</gene>
<accession>A0A2X4X0L4</accession>
<evidence type="ECO:0000259" key="3">
    <source>
        <dbReference type="Pfam" id="PF00881"/>
    </source>
</evidence>